<dbReference type="Proteomes" id="UP000265520">
    <property type="component" value="Unassembled WGS sequence"/>
</dbReference>
<name>A0A392SVN2_9FABA</name>
<accession>A0A392SVN2</accession>
<proteinExistence type="predicted"/>
<evidence type="ECO:0000313" key="1">
    <source>
        <dbReference type="EMBL" id="MCI52497.1"/>
    </source>
</evidence>
<comment type="caution">
    <text evidence="1">The sequence shown here is derived from an EMBL/GenBank/DDBJ whole genome shotgun (WGS) entry which is preliminary data.</text>
</comment>
<organism evidence="1 2">
    <name type="scientific">Trifolium medium</name>
    <dbReference type="NCBI Taxonomy" id="97028"/>
    <lineage>
        <taxon>Eukaryota</taxon>
        <taxon>Viridiplantae</taxon>
        <taxon>Streptophyta</taxon>
        <taxon>Embryophyta</taxon>
        <taxon>Tracheophyta</taxon>
        <taxon>Spermatophyta</taxon>
        <taxon>Magnoliopsida</taxon>
        <taxon>eudicotyledons</taxon>
        <taxon>Gunneridae</taxon>
        <taxon>Pentapetalae</taxon>
        <taxon>rosids</taxon>
        <taxon>fabids</taxon>
        <taxon>Fabales</taxon>
        <taxon>Fabaceae</taxon>
        <taxon>Papilionoideae</taxon>
        <taxon>50 kb inversion clade</taxon>
        <taxon>NPAAA clade</taxon>
        <taxon>Hologalegina</taxon>
        <taxon>IRL clade</taxon>
        <taxon>Trifolieae</taxon>
        <taxon>Trifolium</taxon>
    </lineage>
</organism>
<dbReference type="AlphaFoldDB" id="A0A392SVN2"/>
<dbReference type="EMBL" id="LXQA010448113">
    <property type="protein sequence ID" value="MCI52497.1"/>
    <property type="molecule type" value="Genomic_DNA"/>
</dbReference>
<sequence>MKQRKRMRSFTSYVLQIR</sequence>
<keyword evidence="2" id="KW-1185">Reference proteome</keyword>
<protein>
    <submittedName>
        <fullName evidence="1">Uncharacterized protein</fullName>
    </submittedName>
</protein>
<feature type="non-terminal residue" evidence="1">
    <location>
        <position position="18"/>
    </location>
</feature>
<evidence type="ECO:0000313" key="2">
    <source>
        <dbReference type="Proteomes" id="UP000265520"/>
    </source>
</evidence>
<reference evidence="1 2" key="1">
    <citation type="journal article" date="2018" name="Front. Plant Sci.">
        <title>Red Clover (Trifolium pratense) and Zigzag Clover (T. medium) - A Picture of Genomic Similarities and Differences.</title>
        <authorList>
            <person name="Dluhosova J."/>
            <person name="Istvanek J."/>
            <person name="Nedelnik J."/>
            <person name="Repkova J."/>
        </authorList>
    </citation>
    <scope>NUCLEOTIDE SEQUENCE [LARGE SCALE GENOMIC DNA]</scope>
    <source>
        <strain evidence="2">cv. 10/8</strain>
        <tissue evidence="1">Leaf</tissue>
    </source>
</reference>